<gene>
    <name evidence="8 10" type="primary">cmk</name>
    <name evidence="10" type="ORF">STURON_00861</name>
</gene>
<keyword evidence="4 8" id="KW-0418">Kinase</keyword>
<dbReference type="PATRIC" id="fig|216946.3.peg.890"/>
<keyword evidence="5 8" id="KW-0067">ATP-binding</keyword>
<name>A0A0K1P884_9MOLU</name>
<dbReference type="InterPro" id="IPR011994">
    <property type="entry name" value="Cytidylate_kinase_dom"/>
</dbReference>
<evidence type="ECO:0000256" key="4">
    <source>
        <dbReference type="ARBA" id="ARBA00022777"/>
    </source>
</evidence>
<dbReference type="NCBIfam" id="TIGR00017">
    <property type="entry name" value="cmk"/>
    <property type="match status" value="1"/>
</dbReference>
<evidence type="ECO:0000256" key="5">
    <source>
        <dbReference type="ARBA" id="ARBA00022840"/>
    </source>
</evidence>
<dbReference type="Proteomes" id="UP000067243">
    <property type="component" value="Chromosome"/>
</dbReference>
<dbReference type="OrthoDB" id="9807434at2"/>
<reference evidence="10 11" key="1">
    <citation type="journal article" date="2015" name="Genome Announc.">
        <title>Complete Genome Sequence of Spiroplasma turonicum Strain Tab4cT, a Parasite of a Horse Fly, Haematopota sp. (Diptera: Tabanidae).</title>
        <authorList>
            <person name="Davis R.E."/>
            <person name="Shao J."/>
            <person name="Zhao Y."/>
            <person name="Gasparich G.E."/>
            <person name="Gaynor B.J."/>
            <person name="Donofrio N."/>
        </authorList>
    </citation>
    <scope>NUCLEOTIDE SEQUENCE [LARGE SCALE GENOMIC DNA]</scope>
    <source>
        <strain evidence="10 11">Tab4c</strain>
    </source>
</reference>
<proteinExistence type="inferred from homology"/>
<accession>A0A0K1P884</accession>
<comment type="similarity">
    <text evidence="1 8">Belongs to the cytidylate kinase family. Type 1 subfamily.</text>
</comment>
<feature type="binding site" evidence="8">
    <location>
        <begin position="11"/>
        <end position="19"/>
    </location>
    <ligand>
        <name>ATP</name>
        <dbReference type="ChEBI" id="CHEBI:30616"/>
    </ligand>
</feature>
<evidence type="ECO:0000256" key="3">
    <source>
        <dbReference type="ARBA" id="ARBA00022741"/>
    </source>
</evidence>
<dbReference type="GO" id="GO:0005737">
    <property type="term" value="C:cytoplasm"/>
    <property type="evidence" value="ECO:0007669"/>
    <property type="project" value="UniProtKB-SubCell"/>
</dbReference>
<evidence type="ECO:0000313" key="10">
    <source>
        <dbReference type="EMBL" id="AKU80107.1"/>
    </source>
</evidence>
<keyword evidence="8" id="KW-0963">Cytoplasm</keyword>
<dbReference type="InterPro" id="IPR003136">
    <property type="entry name" value="Cytidylate_kin"/>
</dbReference>
<organism evidence="10 11">
    <name type="scientific">Spiroplasma turonicum</name>
    <dbReference type="NCBI Taxonomy" id="216946"/>
    <lineage>
        <taxon>Bacteria</taxon>
        <taxon>Bacillati</taxon>
        <taxon>Mycoplasmatota</taxon>
        <taxon>Mollicutes</taxon>
        <taxon>Entomoplasmatales</taxon>
        <taxon>Spiroplasmataceae</taxon>
        <taxon>Spiroplasma</taxon>
    </lineage>
</organism>
<dbReference type="EMBL" id="CP012328">
    <property type="protein sequence ID" value="AKU80107.1"/>
    <property type="molecule type" value="Genomic_DNA"/>
</dbReference>
<protein>
    <recommendedName>
        <fullName evidence="8">Cytidylate kinase</fullName>
        <shortName evidence="8">CK</shortName>
        <ecNumber evidence="8">2.7.4.25</ecNumber>
    </recommendedName>
    <alternativeName>
        <fullName evidence="8">Cytidine monophosphate kinase</fullName>
        <shortName evidence="8">CMP kinase</shortName>
    </alternativeName>
</protein>
<comment type="catalytic activity">
    <reaction evidence="7 8">
        <text>CMP + ATP = CDP + ADP</text>
        <dbReference type="Rhea" id="RHEA:11600"/>
        <dbReference type="ChEBI" id="CHEBI:30616"/>
        <dbReference type="ChEBI" id="CHEBI:58069"/>
        <dbReference type="ChEBI" id="CHEBI:60377"/>
        <dbReference type="ChEBI" id="CHEBI:456216"/>
        <dbReference type="EC" id="2.7.4.25"/>
    </reaction>
</comment>
<feature type="domain" description="Cytidylate kinase" evidence="9">
    <location>
        <begin position="7"/>
        <end position="217"/>
    </location>
</feature>
<dbReference type="HAMAP" id="MF_00238">
    <property type="entry name" value="Cytidyl_kinase_type1"/>
    <property type="match status" value="1"/>
</dbReference>
<dbReference type="CDD" id="cd02020">
    <property type="entry name" value="CMPK"/>
    <property type="match status" value="1"/>
</dbReference>
<comment type="catalytic activity">
    <reaction evidence="6 8">
        <text>dCMP + ATP = dCDP + ADP</text>
        <dbReference type="Rhea" id="RHEA:25094"/>
        <dbReference type="ChEBI" id="CHEBI:30616"/>
        <dbReference type="ChEBI" id="CHEBI:57566"/>
        <dbReference type="ChEBI" id="CHEBI:58593"/>
        <dbReference type="ChEBI" id="CHEBI:456216"/>
        <dbReference type="EC" id="2.7.4.25"/>
    </reaction>
</comment>
<dbReference type="GO" id="GO:0036430">
    <property type="term" value="F:CMP kinase activity"/>
    <property type="evidence" value="ECO:0007669"/>
    <property type="project" value="RHEA"/>
</dbReference>
<evidence type="ECO:0000256" key="6">
    <source>
        <dbReference type="ARBA" id="ARBA00047615"/>
    </source>
</evidence>
<keyword evidence="2 8" id="KW-0808">Transferase</keyword>
<dbReference type="GO" id="GO:0036431">
    <property type="term" value="F:dCMP kinase activity"/>
    <property type="evidence" value="ECO:0007669"/>
    <property type="project" value="InterPro"/>
</dbReference>
<evidence type="ECO:0000256" key="7">
    <source>
        <dbReference type="ARBA" id="ARBA00048478"/>
    </source>
</evidence>
<dbReference type="RefSeq" id="WP_075048676.1">
    <property type="nucleotide sequence ID" value="NZ_CP012328.1"/>
</dbReference>
<dbReference type="Pfam" id="PF02224">
    <property type="entry name" value="Cytidylate_kin"/>
    <property type="match status" value="1"/>
</dbReference>
<dbReference type="SUPFAM" id="SSF52540">
    <property type="entry name" value="P-loop containing nucleoside triphosphate hydrolases"/>
    <property type="match status" value="1"/>
</dbReference>
<dbReference type="EC" id="2.7.4.25" evidence="8"/>
<dbReference type="GO" id="GO:0006220">
    <property type="term" value="P:pyrimidine nucleotide metabolic process"/>
    <property type="evidence" value="ECO:0007669"/>
    <property type="project" value="UniProtKB-UniRule"/>
</dbReference>
<evidence type="ECO:0000256" key="2">
    <source>
        <dbReference type="ARBA" id="ARBA00022679"/>
    </source>
</evidence>
<keyword evidence="11" id="KW-1185">Reference proteome</keyword>
<keyword evidence="3 8" id="KW-0547">Nucleotide-binding</keyword>
<dbReference type="Gene3D" id="3.40.50.300">
    <property type="entry name" value="P-loop containing nucleotide triphosphate hydrolases"/>
    <property type="match status" value="1"/>
</dbReference>
<evidence type="ECO:0000256" key="8">
    <source>
        <dbReference type="HAMAP-Rule" id="MF_00238"/>
    </source>
</evidence>
<dbReference type="InterPro" id="IPR027417">
    <property type="entry name" value="P-loop_NTPase"/>
</dbReference>
<dbReference type="AlphaFoldDB" id="A0A0K1P884"/>
<evidence type="ECO:0000259" key="9">
    <source>
        <dbReference type="Pfam" id="PF02224"/>
    </source>
</evidence>
<sequence length="221" mass="25333">MDKFITIAVDGTASSGKSTVMKIVSERLNFHFLDTGLMYRAYTKYCLNNKINLLESSSIESLIKSFNFSFDNENVYVNKVNYTSFLSDNDVVTNIKYVANNKIVRDYMVGFQRQLAFNKNIIMVGRDITSVVLKDATLKIYFDCSIESRAIRRFKQNENNGIKPNIYEDIYQSILKRDSNDKTRKEGPLVITDNAWVLDTSNLSIEEAVDAVINKIKKIIN</sequence>
<dbReference type="KEGG" id="stur:STURON_00861"/>
<dbReference type="STRING" id="216946.STURO_v1c08560"/>
<evidence type="ECO:0000256" key="1">
    <source>
        <dbReference type="ARBA" id="ARBA00009427"/>
    </source>
</evidence>
<comment type="subcellular location">
    <subcellularLocation>
        <location evidence="8">Cytoplasm</location>
    </subcellularLocation>
</comment>
<evidence type="ECO:0000313" key="11">
    <source>
        <dbReference type="Proteomes" id="UP000067243"/>
    </source>
</evidence>
<dbReference type="GO" id="GO:0005524">
    <property type="term" value="F:ATP binding"/>
    <property type="evidence" value="ECO:0007669"/>
    <property type="project" value="UniProtKB-UniRule"/>
</dbReference>